<dbReference type="InterPro" id="IPR036881">
    <property type="entry name" value="Glyco_hydro_3_C_sf"/>
</dbReference>
<keyword evidence="2" id="KW-0326">Glycosidase</keyword>
<feature type="domain" description="Glycoside hydrolase family 3 C-terminal" evidence="3">
    <location>
        <begin position="4"/>
        <end position="72"/>
    </location>
</feature>
<dbReference type="InterPro" id="IPR002772">
    <property type="entry name" value="Glyco_hydro_3_C"/>
</dbReference>
<reference evidence="4 5" key="1">
    <citation type="journal article" date="2020" name="BMC Genomics">
        <title>Intraspecific diversification of the crop wild relative Brassica cretica Lam. using demographic model selection.</title>
        <authorList>
            <person name="Kioukis A."/>
            <person name="Michalopoulou V.A."/>
            <person name="Briers L."/>
            <person name="Pirintsos S."/>
            <person name="Studholme D.J."/>
            <person name="Pavlidis P."/>
            <person name="Sarris P.F."/>
        </authorList>
    </citation>
    <scope>NUCLEOTIDE SEQUENCE [LARGE SCALE GENOMIC DNA]</scope>
    <source>
        <strain evidence="5">cv. PFS-1207/04</strain>
    </source>
</reference>
<dbReference type="PANTHER" id="PTHR30620">
    <property type="entry name" value="PERIPLASMIC BETA-GLUCOSIDASE-RELATED"/>
    <property type="match status" value="1"/>
</dbReference>
<dbReference type="Pfam" id="PF01915">
    <property type="entry name" value="Glyco_hydro_3_C"/>
    <property type="match status" value="1"/>
</dbReference>
<evidence type="ECO:0000313" key="4">
    <source>
        <dbReference type="EMBL" id="KAF3545521.1"/>
    </source>
</evidence>
<dbReference type="Proteomes" id="UP000266723">
    <property type="component" value="Unassembled WGS sequence"/>
</dbReference>
<proteinExistence type="predicted"/>
<comment type="caution">
    <text evidence="4">The sequence shown here is derived from an EMBL/GenBank/DDBJ whole genome shotgun (WGS) entry which is preliminary data.</text>
</comment>
<evidence type="ECO:0000313" key="5">
    <source>
        <dbReference type="Proteomes" id="UP000266723"/>
    </source>
</evidence>
<name>A0ABQ7C1I9_BRACR</name>
<gene>
    <name evidence="4" type="ORF">DY000_02008404</name>
</gene>
<organism evidence="4 5">
    <name type="scientific">Brassica cretica</name>
    <name type="common">Mustard</name>
    <dbReference type="NCBI Taxonomy" id="69181"/>
    <lineage>
        <taxon>Eukaryota</taxon>
        <taxon>Viridiplantae</taxon>
        <taxon>Streptophyta</taxon>
        <taxon>Embryophyta</taxon>
        <taxon>Tracheophyta</taxon>
        <taxon>Spermatophyta</taxon>
        <taxon>Magnoliopsida</taxon>
        <taxon>eudicotyledons</taxon>
        <taxon>Gunneridae</taxon>
        <taxon>Pentapetalae</taxon>
        <taxon>rosids</taxon>
        <taxon>malvids</taxon>
        <taxon>Brassicales</taxon>
        <taxon>Brassicaceae</taxon>
        <taxon>Brassiceae</taxon>
        <taxon>Brassica</taxon>
    </lineage>
</organism>
<dbReference type="SUPFAM" id="SSF52279">
    <property type="entry name" value="Beta-D-glucan exohydrolase, C-terminal domain"/>
    <property type="match status" value="1"/>
</dbReference>
<dbReference type="InterPro" id="IPR051915">
    <property type="entry name" value="Cellulose_Degrad_GH3"/>
</dbReference>
<sequence length="79" mass="8731">MVLEMPVLEKTESLVAAWFPGTEGQGMADVIFGDYDFEGKLPVSWFKRVDQLPLNVDGNFYDPLFPLGFGLNCNSGSLV</sequence>
<dbReference type="EMBL" id="QGKV02000832">
    <property type="protein sequence ID" value="KAF3545521.1"/>
    <property type="molecule type" value="Genomic_DNA"/>
</dbReference>
<evidence type="ECO:0000259" key="3">
    <source>
        <dbReference type="Pfam" id="PF01915"/>
    </source>
</evidence>
<dbReference type="Gene3D" id="3.40.50.1700">
    <property type="entry name" value="Glycoside hydrolase family 3 C-terminal domain"/>
    <property type="match status" value="1"/>
</dbReference>
<dbReference type="PANTHER" id="PTHR30620:SF98">
    <property type="entry name" value="BETA-GLUCOSIDASE"/>
    <property type="match status" value="1"/>
</dbReference>
<evidence type="ECO:0000256" key="1">
    <source>
        <dbReference type="ARBA" id="ARBA00022801"/>
    </source>
</evidence>
<keyword evidence="1" id="KW-0378">Hydrolase</keyword>
<protein>
    <recommendedName>
        <fullName evidence="3">Glycoside hydrolase family 3 C-terminal domain-containing protein</fullName>
    </recommendedName>
</protein>
<accession>A0ABQ7C1I9</accession>
<keyword evidence="5" id="KW-1185">Reference proteome</keyword>
<evidence type="ECO:0000256" key="2">
    <source>
        <dbReference type="ARBA" id="ARBA00023295"/>
    </source>
</evidence>